<protein>
    <submittedName>
        <fullName evidence="2">Uncharacterized protein</fullName>
    </submittedName>
</protein>
<comment type="caution">
    <text evidence="2">The sequence shown here is derived from an EMBL/GenBank/DDBJ whole genome shotgun (WGS) entry which is preliminary data.</text>
</comment>
<evidence type="ECO:0000313" key="3">
    <source>
        <dbReference type="Proteomes" id="UP000494206"/>
    </source>
</evidence>
<sequence length="81" mass="9833">MLDDLILISSNLMSKVKILKELMSTSWFIIALILLCFIFATKARRIDKFELYKFYKDRHMHNSRIIHETKEEELLMKKRQN</sequence>
<keyword evidence="1" id="KW-0812">Transmembrane</keyword>
<feature type="transmembrane region" description="Helical" evidence="1">
    <location>
        <begin position="22"/>
        <end position="40"/>
    </location>
</feature>
<dbReference type="EMBL" id="CADEPM010000004">
    <property type="protein sequence ID" value="CAB3403795.1"/>
    <property type="molecule type" value="Genomic_DNA"/>
</dbReference>
<accession>A0A8S1EUI3</accession>
<dbReference type="Proteomes" id="UP000494206">
    <property type="component" value="Unassembled WGS sequence"/>
</dbReference>
<keyword evidence="1" id="KW-1133">Transmembrane helix</keyword>
<evidence type="ECO:0000313" key="2">
    <source>
        <dbReference type="EMBL" id="CAB3403795.1"/>
    </source>
</evidence>
<dbReference type="AlphaFoldDB" id="A0A8S1EUI3"/>
<organism evidence="2 3">
    <name type="scientific">Caenorhabditis bovis</name>
    <dbReference type="NCBI Taxonomy" id="2654633"/>
    <lineage>
        <taxon>Eukaryota</taxon>
        <taxon>Metazoa</taxon>
        <taxon>Ecdysozoa</taxon>
        <taxon>Nematoda</taxon>
        <taxon>Chromadorea</taxon>
        <taxon>Rhabditida</taxon>
        <taxon>Rhabditina</taxon>
        <taxon>Rhabditomorpha</taxon>
        <taxon>Rhabditoidea</taxon>
        <taxon>Rhabditidae</taxon>
        <taxon>Peloderinae</taxon>
        <taxon>Caenorhabditis</taxon>
    </lineage>
</organism>
<gene>
    <name evidence="2" type="ORF">CBOVIS_LOCUS6211</name>
</gene>
<proteinExistence type="predicted"/>
<keyword evidence="3" id="KW-1185">Reference proteome</keyword>
<reference evidence="2 3" key="1">
    <citation type="submission" date="2020-04" db="EMBL/GenBank/DDBJ databases">
        <authorList>
            <person name="Laetsch R D."/>
            <person name="Stevens L."/>
            <person name="Kumar S."/>
            <person name="Blaxter L. M."/>
        </authorList>
    </citation>
    <scope>NUCLEOTIDE SEQUENCE [LARGE SCALE GENOMIC DNA]</scope>
</reference>
<keyword evidence="1" id="KW-0472">Membrane</keyword>
<evidence type="ECO:0000256" key="1">
    <source>
        <dbReference type="SAM" id="Phobius"/>
    </source>
</evidence>
<name>A0A8S1EUI3_9PELO</name>